<keyword evidence="1" id="KW-1133">Transmembrane helix</keyword>
<sequence>MNFKFLYSVVMLAVLVGNLMVSGIKKMQGEVFFPDSTIFNIIIGVLGIGFQIRLLDLDFTDRISWGYVGSFLLISLPFFFMSIRKRTVTIYDIAGDKLEKIVLDTFQQYKLVLEKKSGTSEFILLLGESETTIKLEQGTIKRSKWDLSIAGYRKIPNLDLILEDIQKAVDQESIPEMGYRGLMDLCMAAGICTAALWFRRFLYLP</sequence>
<feature type="transmembrane region" description="Helical" evidence="1">
    <location>
        <begin position="64"/>
        <end position="83"/>
    </location>
</feature>
<keyword evidence="1" id="KW-0812">Transmembrane</keyword>
<feature type="transmembrane region" description="Helical" evidence="1">
    <location>
        <begin position="31"/>
        <end position="52"/>
    </location>
</feature>
<feature type="transmembrane region" description="Helical" evidence="1">
    <location>
        <begin position="6"/>
        <end position="24"/>
    </location>
</feature>
<dbReference type="RefSeq" id="WP_069974644.1">
    <property type="nucleotide sequence ID" value="NZ_CP017269.1"/>
</dbReference>
<dbReference type="AlphaFoldDB" id="A0A1D8GDU3"/>
<accession>A0A1D8GDU3</accession>
<protein>
    <submittedName>
        <fullName evidence="2">Uncharacterized protein</fullName>
    </submittedName>
</protein>
<proteinExistence type="predicted"/>
<reference evidence="2 3" key="1">
    <citation type="submission" date="2016-09" db="EMBL/GenBank/DDBJ databases">
        <title>Genomic analysis reveals versatility of anaerobic energy metabolism of Geosporobacter ferrireducens IRF9 of phylum Firmicutes.</title>
        <authorList>
            <person name="Kim S.-J."/>
        </authorList>
    </citation>
    <scope>NUCLEOTIDE SEQUENCE [LARGE SCALE GENOMIC DNA]</scope>
    <source>
        <strain evidence="2 3">IRF9</strain>
    </source>
</reference>
<dbReference type="EMBL" id="CP017269">
    <property type="protein sequence ID" value="AOT69078.1"/>
    <property type="molecule type" value="Genomic_DNA"/>
</dbReference>
<dbReference type="KEGG" id="gfe:Gferi_05595"/>
<keyword evidence="3" id="KW-1185">Reference proteome</keyword>
<evidence type="ECO:0000313" key="2">
    <source>
        <dbReference type="EMBL" id="AOT69078.1"/>
    </source>
</evidence>
<organism evidence="2 3">
    <name type="scientific">Geosporobacter ferrireducens</name>
    <dbReference type="NCBI Taxonomy" id="1424294"/>
    <lineage>
        <taxon>Bacteria</taxon>
        <taxon>Bacillati</taxon>
        <taxon>Bacillota</taxon>
        <taxon>Clostridia</taxon>
        <taxon>Peptostreptococcales</taxon>
        <taxon>Thermotaleaceae</taxon>
        <taxon>Geosporobacter</taxon>
    </lineage>
</organism>
<dbReference type="OrthoDB" id="9828644at2"/>
<dbReference type="STRING" id="1424294.Gferi_05595"/>
<name>A0A1D8GDU3_9FIRM</name>
<evidence type="ECO:0000256" key="1">
    <source>
        <dbReference type="SAM" id="Phobius"/>
    </source>
</evidence>
<dbReference type="Proteomes" id="UP000095743">
    <property type="component" value="Chromosome"/>
</dbReference>
<gene>
    <name evidence="2" type="ORF">Gferi_05595</name>
</gene>
<evidence type="ECO:0000313" key="3">
    <source>
        <dbReference type="Proteomes" id="UP000095743"/>
    </source>
</evidence>
<keyword evidence="1" id="KW-0472">Membrane</keyword>